<accession>A0ABW0YN12</accession>
<dbReference type="PANTHER" id="PTHR30032">
    <property type="entry name" value="N-ACETYLMURAMOYL-L-ALANINE AMIDASE-RELATED"/>
    <property type="match status" value="1"/>
</dbReference>
<organism evidence="2 3">
    <name type="scientific">Thalassorhabdus alkalitolerans</name>
    <dbReference type="NCBI Taxonomy" id="2282697"/>
    <lineage>
        <taxon>Bacteria</taxon>
        <taxon>Bacillati</taxon>
        <taxon>Bacillota</taxon>
        <taxon>Bacilli</taxon>
        <taxon>Bacillales</taxon>
        <taxon>Bacillaceae</taxon>
        <taxon>Thalassorhabdus</taxon>
    </lineage>
</organism>
<dbReference type="Pfam" id="PF08486">
    <property type="entry name" value="SpoIID"/>
    <property type="match status" value="1"/>
</dbReference>
<name>A0ABW0YN12_9BACI</name>
<dbReference type="PANTHER" id="PTHR30032:SF4">
    <property type="entry name" value="AMIDASE ENHANCER"/>
    <property type="match status" value="1"/>
</dbReference>
<feature type="domain" description="Sporulation stage II protein D amidase enhancer LytB N-terminal" evidence="1">
    <location>
        <begin position="68"/>
        <end position="171"/>
    </location>
</feature>
<dbReference type="NCBIfam" id="TIGR02669">
    <property type="entry name" value="SpoIID_LytB"/>
    <property type="match status" value="1"/>
</dbReference>
<sequence>MKKLLCLGLVFTGLLLVMPALLVIAFSGSGTAPVGSADGTAPLTEAETSSEEVSDMADNLEVSVFRSKSEMIEEIPLEDYVTGVVASEMPASFEMEALKAQALTARTYIIQQVLQPADINLPDGAMVSDTPMHQVYHSKEELKEQWGSEYEWKINKIEEAVKGTAGQVLTFEGEPITAAFFSTSNGYTENSEDYWENEIPYLRSVESPWDQESPRYENAKRFTQTEFEQKLGITLGESAIGDIVERTEGGRVSEVVIGERTFHGRDVREKLELDSSDFTFEQLGNEVVVYTKGWGHGVGMSQYGADGMAKEGKSYKDIIQHYYQGVSVDVVDPYVPRLTAMVTGEEDAS</sequence>
<dbReference type="Proteomes" id="UP001596142">
    <property type="component" value="Unassembled WGS sequence"/>
</dbReference>
<dbReference type="InterPro" id="IPR051922">
    <property type="entry name" value="Bact_Sporulation_Assoc"/>
</dbReference>
<protein>
    <submittedName>
        <fullName evidence="2">Stage II sporulation protein D</fullName>
    </submittedName>
</protein>
<dbReference type="NCBIfam" id="TIGR02870">
    <property type="entry name" value="spore_II_D"/>
    <property type="match status" value="1"/>
</dbReference>
<evidence type="ECO:0000313" key="2">
    <source>
        <dbReference type="EMBL" id="MFC5711499.1"/>
    </source>
</evidence>
<dbReference type="InterPro" id="IPR014225">
    <property type="entry name" value="Spore_II_D_firmicutes"/>
</dbReference>
<dbReference type="InterPro" id="IPR013693">
    <property type="entry name" value="SpoIID/LytB_N"/>
</dbReference>
<evidence type="ECO:0000313" key="3">
    <source>
        <dbReference type="Proteomes" id="UP001596142"/>
    </source>
</evidence>
<evidence type="ECO:0000259" key="1">
    <source>
        <dbReference type="Pfam" id="PF08486"/>
    </source>
</evidence>
<keyword evidence="3" id="KW-1185">Reference proteome</keyword>
<dbReference type="InterPro" id="IPR013486">
    <property type="entry name" value="SpoIID/LytB"/>
</dbReference>
<proteinExistence type="predicted"/>
<comment type="caution">
    <text evidence="2">The sequence shown here is derived from an EMBL/GenBank/DDBJ whole genome shotgun (WGS) entry which is preliminary data.</text>
</comment>
<dbReference type="EMBL" id="JBHSOZ010000002">
    <property type="protein sequence ID" value="MFC5711499.1"/>
    <property type="molecule type" value="Genomic_DNA"/>
</dbReference>
<dbReference type="RefSeq" id="WP_385937834.1">
    <property type="nucleotide sequence ID" value="NZ_JBHSOZ010000002.1"/>
</dbReference>
<gene>
    <name evidence="2" type="primary">spoIID</name>
    <name evidence="2" type="ORF">ACFPU1_01750</name>
</gene>
<reference evidence="3" key="1">
    <citation type="journal article" date="2019" name="Int. J. Syst. Evol. Microbiol.">
        <title>The Global Catalogue of Microorganisms (GCM) 10K type strain sequencing project: providing services to taxonomists for standard genome sequencing and annotation.</title>
        <authorList>
            <consortium name="The Broad Institute Genomics Platform"/>
            <consortium name="The Broad Institute Genome Sequencing Center for Infectious Disease"/>
            <person name="Wu L."/>
            <person name="Ma J."/>
        </authorList>
    </citation>
    <scope>NUCLEOTIDE SEQUENCE [LARGE SCALE GENOMIC DNA]</scope>
    <source>
        <strain evidence="3">CECT 7184</strain>
    </source>
</reference>